<gene>
    <name evidence="1" type="ORF">GCM10023189_53050</name>
</gene>
<dbReference type="Proteomes" id="UP001501175">
    <property type="component" value="Unassembled WGS sequence"/>
</dbReference>
<name>A0ABP8NNA8_9BACT</name>
<comment type="caution">
    <text evidence="1">The sequence shown here is derived from an EMBL/GenBank/DDBJ whole genome shotgun (WGS) entry which is preliminary data.</text>
</comment>
<evidence type="ECO:0000313" key="1">
    <source>
        <dbReference type="EMBL" id="GAA4468172.1"/>
    </source>
</evidence>
<protein>
    <submittedName>
        <fullName evidence="1">Uncharacterized protein</fullName>
    </submittedName>
</protein>
<proteinExistence type="predicted"/>
<evidence type="ECO:0000313" key="2">
    <source>
        <dbReference type="Proteomes" id="UP001501175"/>
    </source>
</evidence>
<keyword evidence="2" id="KW-1185">Reference proteome</keyword>
<sequence>MQYLLDMKIGEALQKKLAKKYEPSTMVSLKFNRYDVALKTDEEGNPILLFIGKADENGTIKGDRYTRRLVKDSSGAVIKDHWDYKGKTQ</sequence>
<dbReference type="EMBL" id="BAABHD010000083">
    <property type="protein sequence ID" value="GAA4468172.1"/>
    <property type="molecule type" value="Genomic_DNA"/>
</dbReference>
<organism evidence="1 2">
    <name type="scientific">Nibrella saemangeumensis</name>
    <dbReference type="NCBI Taxonomy" id="1084526"/>
    <lineage>
        <taxon>Bacteria</taxon>
        <taxon>Pseudomonadati</taxon>
        <taxon>Bacteroidota</taxon>
        <taxon>Cytophagia</taxon>
        <taxon>Cytophagales</taxon>
        <taxon>Spirosomataceae</taxon>
        <taxon>Nibrella</taxon>
    </lineage>
</organism>
<accession>A0ABP8NNA8</accession>
<reference evidence="2" key="1">
    <citation type="journal article" date="2019" name="Int. J. Syst. Evol. Microbiol.">
        <title>The Global Catalogue of Microorganisms (GCM) 10K type strain sequencing project: providing services to taxonomists for standard genome sequencing and annotation.</title>
        <authorList>
            <consortium name="The Broad Institute Genomics Platform"/>
            <consortium name="The Broad Institute Genome Sequencing Center for Infectious Disease"/>
            <person name="Wu L."/>
            <person name="Ma J."/>
        </authorList>
    </citation>
    <scope>NUCLEOTIDE SEQUENCE [LARGE SCALE GENOMIC DNA]</scope>
    <source>
        <strain evidence="2">JCM 17927</strain>
    </source>
</reference>